<sequence length="62" mass="7282">MKYLEIYSRTIVDERGTPLYQFKDNSKTLKQLSHCKKSLLAAVTKFARFRGIIKPTELIDIY</sequence>
<reference evidence="1 2" key="1">
    <citation type="submission" date="2018-01" db="EMBL/GenBank/DDBJ databases">
        <title>Whole genome sequencing of Histamine producing bacteria.</title>
        <authorList>
            <person name="Butler K."/>
        </authorList>
    </citation>
    <scope>NUCLEOTIDE SEQUENCE [LARGE SCALE GENOMIC DNA]</scope>
    <source>
        <strain evidence="1 2">A1-4</strain>
    </source>
</reference>
<comment type="caution">
    <text evidence="1">The sequence shown here is derived from an EMBL/GenBank/DDBJ whole genome shotgun (WGS) entry which is preliminary data.</text>
</comment>
<name>A0AAX0YU07_9GAMM</name>
<proteinExistence type="predicted"/>
<evidence type="ECO:0000313" key="2">
    <source>
        <dbReference type="Proteomes" id="UP000240728"/>
    </source>
</evidence>
<gene>
    <name evidence="1" type="ORF">C0W53_15980</name>
</gene>
<organism evidence="1 2">
    <name type="scientific">Photobacterium kishitanii</name>
    <dbReference type="NCBI Taxonomy" id="318456"/>
    <lineage>
        <taxon>Bacteria</taxon>
        <taxon>Pseudomonadati</taxon>
        <taxon>Pseudomonadota</taxon>
        <taxon>Gammaproteobacteria</taxon>
        <taxon>Vibrionales</taxon>
        <taxon>Vibrionaceae</taxon>
        <taxon>Photobacterium</taxon>
    </lineage>
</organism>
<protein>
    <submittedName>
        <fullName evidence="1">Uncharacterized protein</fullName>
    </submittedName>
</protein>
<keyword evidence="2" id="KW-1185">Reference proteome</keyword>
<evidence type="ECO:0000313" key="1">
    <source>
        <dbReference type="EMBL" id="PSX44126.1"/>
    </source>
</evidence>
<dbReference type="Proteomes" id="UP000240728">
    <property type="component" value="Unassembled WGS sequence"/>
</dbReference>
<accession>A0AAX0YU07</accession>
<dbReference type="EMBL" id="PYOZ01000010">
    <property type="protein sequence ID" value="PSX44126.1"/>
    <property type="molecule type" value="Genomic_DNA"/>
</dbReference>
<dbReference type="AlphaFoldDB" id="A0AAX0YU07"/>
<dbReference type="RefSeq" id="WP_045043135.1">
    <property type="nucleotide sequence ID" value="NZ_JZTB01000014.1"/>
</dbReference>